<evidence type="ECO:0000256" key="1">
    <source>
        <dbReference type="ARBA" id="ARBA00022603"/>
    </source>
</evidence>
<dbReference type="PANTHER" id="PTHR43397">
    <property type="entry name" value="ERGOTHIONEINE BIOSYNTHESIS PROTEIN 1"/>
    <property type="match status" value="1"/>
</dbReference>
<sequence>MPAAHSSDGPTNSLPLKPQIIDIRSDEHHTTLAEMILESLTTLRPSDGLRSIPTLVLYNNRGLQLFDQITREVGEYYSETNILQNHIQEIITYIPDESAVIELGAGSLTKTAIILRALDAAKKRVSYYALDLDKEELVCALDSLGNFNHVQTFGLLGTYEEGVAYVGKHLPSTEPKTVIWLGSSIGNLSRSAAGEFLRSVQDACMNPGDLLLVGADRRNNPQRITLAYNDPAGITEEFIMNGLDHVNEIFGGGGHGENTLIDRRDFAYDAHYNEDAGRHEAYYKSLKDQVIRLSAGEKTAEIHLKAGERIHVEYSYKYSPREISQVINDARLIRFGAIADPNSEYDLHLCQKPPFFFSPTTSVVPELEEWEELWKAWDLVTQTMIKREDMLEQPIGLRHPFIFYRGHIPGFLDTQLSRYLREPLSGSPEFADIFDRGVDPDVEDPSVCHDHSRVPSRWPSASDVDAFWIKVQERVREILHKTEWKADKRLARVLWMCFEHQAMHLETILHMIVQFERAQPPCNVHRPIWGTGKQPAAKATFVAIPAGTVKVGHDDPEESDLDQSAAFAAELGWDNERPSRTITVPAFEIQSRPVTNGEYADFLLAHKNSLNLVPLAWTVAEDSSFCVRTTFGPVPLATAADWPVSVSAAQAEEYAAWNGARLPTEAEYATLRANYYSPPSSDNYGFRSWHPVPVTLGPAVENLGIVSDGWEITGTPWEKYDGFKASELYRGYSEDHFGEKHAVLLGASWATHPRIAERRSFRNWYQRKYGFMFSNFRLARSIPAQ</sequence>
<comment type="caution">
    <text evidence="5">The sequence shown here is derived from an EMBL/GenBank/DDBJ whole genome shotgun (WGS) entry which is preliminary data.</text>
</comment>
<name>A0A8H7ZZX0_9FUNG</name>
<organism evidence="5 6">
    <name type="scientific">Olpidium bornovanus</name>
    <dbReference type="NCBI Taxonomy" id="278681"/>
    <lineage>
        <taxon>Eukaryota</taxon>
        <taxon>Fungi</taxon>
        <taxon>Fungi incertae sedis</taxon>
        <taxon>Olpidiomycota</taxon>
        <taxon>Olpidiomycotina</taxon>
        <taxon>Olpidiomycetes</taxon>
        <taxon>Olpidiales</taxon>
        <taxon>Olpidiaceae</taxon>
        <taxon>Olpidium</taxon>
    </lineage>
</organism>
<gene>
    <name evidence="5" type="ORF">BJ554DRAFT_5025</name>
</gene>
<dbReference type="InterPro" id="IPR019257">
    <property type="entry name" value="MeTrfase_dom"/>
</dbReference>
<evidence type="ECO:0000259" key="3">
    <source>
        <dbReference type="Pfam" id="PF03781"/>
    </source>
</evidence>
<dbReference type="SUPFAM" id="SSF56436">
    <property type="entry name" value="C-type lectin-like"/>
    <property type="match status" value="1"/>
</dbReference>
<evidence type="ECO:0000256" key="2">
    <source>
        <dbReference type="ARBA" id="ARBA00022679"/>
    </source>
</evidence>
<keyword evidence="2" id="KW-0808">Transferase</keyword>
<dbReference type="GO" id="GO:0030246">
    <property type="term" value="F:carbohydrate binding"/>
    <property type="evidence" value="ECO:0007669"/>
    <property type="project" value="UniProtKB-KW"/>
</dbReference>
<feature type="domain" description="Sulfatase-modifying factor enzyme-like" evidence="3">
    <location>
        <begin position="539"/>
        <end position="780"/>
    </location>
</feature>
<dbReference type="InterPro" id="IPR051128">
    <property type="entry name" value="EgtD_Methyltrsf_superfamily"/>
</dbReference>
<feature type="domain" description="Histidine-specific methyltransferase SAM-dependent" evidence="4">
    <location>
        <begin position="36"/>
        <end position="352"/>
    </location>
</feature>
<dbReference type="Gene3D" id="3.40.50.150">
    <property type="entry name" value="Vaccinia Virus protein VP39"/>
    <property type="match status" value="1"/>
</dbReference>
<dbReference type="PANTHER" id="PTHR43397:SF1">
    <property type="entry name" value="ERGOTHIONEINE BIOSYNTHESIS PROTEIN 1"/>
    <property type="match status" value="1"/>
</dbReference>
<accession>A0A8H7ZZX0</accession>
<dbReference type="InterPro" id="IPR017805">
    <property type="entry name" value="SAM_MeTrfase_EasF-type_put"/>
</dbReference>
<dbReference type="GO" id="GO:0008168">
    <property type="term" value="F:methyltransferase activity"/>
    <property type="evidence" value="ECO:0007669"/>
    <property type="project" value="UniProtKB-KW"/>
</dbReference>
<dbReference type="NCBIfam" id="TIGR03439">
    <property type="entry name" value="methyl_EasF"/>
    <property type="match status" value="1"/>
</dbReference>
<dbReference type="InterPro" id="IPR005532">
    <property type="entry name" value="SUMF_dom"/>
</dbReference>
<dbReference type="InterPro" id="IPR042095">
    <property type="entry name" value="SUMF_sf"/>
</dbReference>
<dbReference type="Pfam" id="PF03781">
    <property type="entry name" value="FGE-sulfatase"/>
    <property type="match status" value="1"/>
</dbReference>
<dbReference type="Gene3D" id="3.90.1580.10">
    <property type="entry name" value="paralog of FGE (formylglycine-generating enzyme)"/>
    <property type="match status" value="1"/>
</dbReference>
<evidence type="ECO:0000313" key="6">
    <source>
        <dbReference type="Proteomes" id="UP000673691"/>
    </source>
</evidence>
<reference evidence="5 6" key="1">
    <citation type="journal article" name="Sci. Rep.">
        <title>Genome-scale phylogenetic analyses confirm Olpidium as the closest living zoosporic fungus to the non-flagellated, terrestrial fungi.</title>
        <authorList>
            <person name="Chang Y."/>
            <person name="Rochon D."/>
            <person name="Sekimoto S."/>
            <person name="Wang Y."/>
            <person name="Chovatia M."/>
            <person name="Sandor L."/>
            <person name="Salamov A."/>
            <person name="Grigoriev I.V."/>
            <person name="Stajich J.E."/>
            <person name="Spatafora J.W."/>
        </authorList>
    </citation>
    <scope>NUCLEOTIDE SEQUENCE [LARGE SCALE GENOMIC DNA]</scope>
    <source>
        <strain evidence="5">S191</strain>
    </source>
</reference>
<evidence type="ECO:0000259" key="4">
    <source>
        <dbReference type="Pfam" id="PF10017"/>
    </source>
</evidence>
<dbReference type="InterPro" id="IPR029063">
    <property type="entry name" value="SAM-dependent_MTases_sf"/>
</dbReference>
<protein>
    <submittedName>
        <fullName evidence="5">C-type lectin protein</fullName>
    </submittedName>
</protein>
<dbReference type="Proteomes" id="UP000673691">
    <property type="component" value="Unassembled WGS sequence"/>
</dbReference>
<dbReference type="Pfam" id="PF10017">
    <property type="entry name" value="Methyltransf_33"/>
    <property type="match status" value="1"/>
</dbReference>
<keyword evidence="6" id="KW-1185">Reference proteome</keyword>
<proteinExistence type="predicted"/>
<dbReference type="GO" id="GO:0032259">
    <property type="term" value="P:methylation"/>
    <property type="evidence" value="ECO:0007669"/>
    <property type="project" value="UniProtKB-KW"/>
</dbReference>
<dbReference type="OrthoDB" id="659at2759"/>
<keyword evidence="1" id="KW-0489">Methyltransferase</keyword>
<evidence type="ECO:0000313" key="5">
    <source>
        <dbReference type="EMBL" id="KAG5462461.1"/>
    </source>
</evidence>
<dbReference type="AlphaFoldDB" id="A0A8H7ZZX0"/>
<dbReference type="InterPro" id="IPR016187">
    <property type="entry name" value="CTDL_fold"/>
</dbReference>
<dbReference type="EMBL" id="JAEFCI010002098">
    <property type="protein sequence ID" value="KAG5462461.1"/>
    <property type="molecule type" value="Genomic_DNA"/>
</dbReference>